<dbReference type="AlphaFoldDB" id="A0A563VIJ0"/>
<evidence type="ECO:0000313" key="1">
    <source>
        <dbReference type="EMBL" id="VEP11220.1"/>
    </source>
</evidence>
<name>A0A563VIJ0_9CYAN</name>
<proteinExistence type="predicted"/>
<accession>A0A563VIJ0</accession>
<organism evidence="1 2">
    <name type="scientific">Hyella patelloides LEGE 07179</name>
    <dbReference type="NCBI Taxonomy" id="945734"/>
    <lineage>
        <taxon>Bacteria</taxon>
        <taxon>Bacillati</taxon>
        <taxon>Cyanobacteriota</taxon>
        <taxon>Cyanophyceae</taxon>
        <taxon>Pleurocapsales</taxon>
        <taxon>Hyellaceae</taxon>
        <taxon>Hyella</taxon>
    </lineage>
</organism>
<reference evidence="1 2" key="1">
    <citation type="submission" date="2019-01" db="EMBL/GenBank/DDBJ databases">
        <authorList>
            <person name="Brito A."/>
        </authorList>
    </citation>
    <scope>NUCLEOTIDE SEQUENCE [LARGE SCALE GENOMIC DNA]</scope>
    <source>
        <strain evidence="1">1</strain>
    </source>
</reference>
<dbReference type="Proteomes" id="UP000320055">
    <property type="component" value="Unassembled WGS sequence"/>
</dbReference>
<evidence type="ECO:0000313" key="2">
    <source>
        <dbReference type="Proteomes" id="UP000320055"/>
    </source>
</evidence>
<protein>
    <submittedName>
        <fullName evidence="1">Uncharacterized protein</fullName>
    </submittedName>
</protein>
<sequence length="54" mass="6215">MRLYLTLILVVSQLTFLNAYKVSNKEAESTLLTKEIKFGSIDARANAYSKIERY</sequence>
<gene>
    <name evidence="1" type="ORF">H1P_10005</name>
</gene>
<keyword evidence="2" id="KW-1185">Reference proteome</keyword>
<dbReference type="EMBL" id="CAACVJ010000001">
    <property type="protein sequence ID" value="VEP11220.1"/>
    <property type="molecule type" value="Genomic_DNA"/>
</dbReference>